<accession>A0A554LGS5</accession>
<evidence type="ECO:0000313" key="2">
    <source>
        <dbReference type="Proteomes" id="UP000318296"/>
    </source>
</evidence>
<name>A0A554LGS5_9BACT</name>
<proteinExistence type="predicted"/>
<protein>
    <submittedName>
        <fullName evidence="1">Uncharacterized protein</fullName>
    </submittedName>
</protein>
<dbReference type="AlphaFoldDB" id="A0A554LGS5"/>
<evidence type="ECO:0000313" key="1">
    <source>
        <dbReference type="EMBL" id="TSC92073.1"/>
    </source>
</evidence>
<dbReference type="EMBL" id="VMGH01000020">
    <property type="protein sequence ID" value="TSC92073.1"/>
    <property type="molecule type" value="Genomic_DNA"/>
</dbReference>
<comment type="caution">
    <text evidence="1">The sequence shown here is derived from an EMBL/GenBank/DDBJ whole genome shotgun (WGS) entry which is preliminary data.</text>
</comment>
<sequence>MALNLTKTSCDRCGHPVMVLDEKPRPITKEDTRKTR</sequence>
<organism evidence="1 2">
    <name type="scientific">Candidatus Berkelbacteria bacterium Licking1014_96</name>
    <dbReference type="NCBI Taxonomy" id="2017149"/>
    <lineage>
        <taxon>Bacteria</taxon>
        <taxon>Candidatus Berkelbacteria</taxon>
    </lineage>
</organism>
<gene>
    <name evidence="1" type="ORF">CEN92_161</name>
</gene>
<dbReference type="Proteomes" id="UP000318296">
    <property type="component" value="Unassembled WGS sequence"/>
</dbReference>
<feature type="non-terminal residue" evidence="1">
    <location>
        <position position="36"/>
    </location>
</feature>
<reference evidence="1 2" key="1">
    <citation type="submission" date="2017-07" db="EMBL/GenBank/DDBJ databases">
        <title>Mechanisms for carbon and nitrogen cycling indicate functional differentiation within the Candidate Phyla Radiation.</title>
        <authorList>
            <person name="Danczak R.E."/>
            <person name="Johnston M.D."/>
            <person name="Kenah C."/>
            <person name="Slattery M."/>
            <person name="Wrighton K.C."/>
            <person name="Wilkins M.J."/>
        </authorList>
    </citation>
    <scope>NUCLEOTIDE SEQUENCE [LARGE SCALE GENOMIC DNA]</scope>
    <source>
        <strain evidence="1">Licking1014_96</strain>
    </source>
</reference>